<dbReference type="GO" id="GO:0016491">
    <property type="term" value="F:oxidoreductase activity"/>
    <property type="evidence" value="ECO:0007669"/>
    <property type="project" value="UniProtKB-KW"/>
</dbReference>
<accession>A0A502F6K2</accession>
<evidence type="ECO:0000313" key="3">
    <source>
        <dbReference type="EMBL" id="TPG44899.1"/>
    </source>
</evidence>
<gene>
    <name evidence="3" type="ORF">EAH89_26780</name>
</gene>
<keyword evidence="4" id="KW-1185">Reference proteome</keyword>
<keyword evidence="2" id="KW-0560">Oxidoreductase</keyword>
<organism evidence="3 4">
    <name type="scientific">Muricoccus nepalensis</name>
    <dbReference type="NCBI Taxonomy" id="1854500"/>
    <lineage>
        <taxon>Bacteria</taxon>
        <taxon>Pseudomonadati</taxon>
        <taxon>Pseudomonadota</taxon>
        <taxon>Alphaproteobacteria</taxon>
        <taxon>Acetobacterales</taxon>
        <taxon>Roseomonadaceae</taxon>
        <taxon>Muricoccus</taxon>
    </lineage>
</organism>
<dbReference type="InterPro" id="IPR003767">
    <property type="entry name" value="Malate/L-lactate_DH-like"/>
</dbReference>
<dbReference type="EMBL" id="RCZP01000049">
    <property type="protein sequence ID" value="TPG44899.1"/>
    <property type="molecule type" value="Genomic_DNA"/>
</dbReference>
<dbReference type="InterPro" id="IPR043143">
    <property type="entry name" value="Mal/L-sulf/L-lact_DH-like_NADP"/>
</dbReference>
<comment type="similarity">
    <text evidence="1">Belongs to the LDH2/MDH2 oxidoreductase family.</text>
</comment>
<dbReference type="PANTHER" id="PTHR11091">
    <property type="entry name" value="OXIDOREDUCTASE-RELATED"/>
    <property type="match status" value="1"/>
</dbReference>
<dbReference type="Gene3D" id="3.30.1370.60">
    <property type="entry name" value="Hypothetical oxidoreductase yiak, domain 2"/>
    <property type="match status" value="1"/>
</dbReference>
<evidence type="ECO:0000256" key="2">
    <source>
        <dbReference type="ARBA" id="ARBA00023002"/>
    </source>
</evidence>
<dbReference type="Proteomes" id="UP000317078">
    <property type="component" value="Unassembled WGS sequence"/>
</dbReference>
<dbReference type="InterPro" id="IPR036111">
    <property type="entry name" value="Mal/L-sulfo/L-lacto_DH-like_sf"/>
</dbReference>
<dbReference type="InterPro" id="IPR043144">
    <property type="entry name" value="Mal/L-sulf/L-lact_DH-like_ah"/>
</dbReference>
<evidence type="ECO:0000256" key="1">
    <source>
        <dbReference type="ARBA" id="ARBA00006056"/>
    </source>
</evidence>
<dbReference type="OrthoDB" id="9811519at2"/>
<dbReference type="Pfam" id="PF02615">
    <property type="entry name" value="Ldh_2"/>
    <property type="match status" value="1"/>
</dbReference>
<reference evidence="3 4" key="1">
    <citation type="journal article" date="2019" name="Environ. Microbiol.">
        <title>Species interactions and distinct microbial communities in high Arctic permafrost affected cryosols are associated with the CH4 and CO2 gas fluxes.</title>
        <authorList>
            <person name="Altshuler I."/>
            <person name="Hamel J."/>
            <person name="Turney S."/>
            <person name="Magnuson E."/>
            <person name="Levesque R."/>
            <person name="Greer C."/>
            <person name="Whyte L.G."/>
        </authorList>
    </citation>
    <scope>NUCLEOTIDE SEQUENCE [LARGE SCALE GENOMIC DNA]</scope>
    <source>
        <strain evidence="3 4">S9.3B</strain>
    </source>
</reference>
<protein>
    <submittedName>
        <fullName evidence="3">Ldh family oxidoreductase</fullName>
    </submittedName>
</protein>
<sequence length="323" mass="33459">MDAEKAAAVAEILVEADMLGHDTHGLSLAARYLDEIEAGALAVTGEPVVVSDRGACLAWDGQRLPGPWLMVRAIDLAMERAARHGMAAVAIGNGHHIACLAAYPARATARGMVLTIHSSAPGVATVAPFGGTAGALSPAPFAMGFPTGGDPVLIDVSASITTNNMALRLAREGRRYDRPWLMDAEGQATDDPTVLQRGGTVLPAGGQDHGQKGYGWALAAEALSQGLSGHGRAEGTRPMGNAVFLQVFDPSAFGGAEAFRRETDVITGGCRASAPRPGGPPVRLPGEAGLRHRAAAERDGVRLRDGILDGLRPWAERLGVPIP</sequence>
<dbReference type="SUPFAM" id="SSF89733">
    <property type="entry name" value="L-sulfolactate dehydrogenase-like"/>
    <property type="match status" value="1"/>
</dbReference>
<dbReference type="AlphaFoldDB" id="A0A502F6K2"/>
<name>A0A502F6K2_9PROT</name>
<proteinExistence type="inferred from homology"/>
<dbReference type="PANTHER" id="PTHR11091:SF0">
    <property type="entry name" value="MALATE DEHYDROGENASE"/>
    <property type="match status" value="1"/>
</dbReference>
<evidence type="ECO:0000313" key="4">
    <source>
        <dbReference type="Proteomes" id="UP000317078"/>
    </source>
</evidence>
<dbReference type="Gene3D" id="1.10.1530.10">
    <property type="match status" value="1"/>
</dbReference>
<comment type="caution">
    <text evidence="3">The sequence shown here is derived from an EMBL/GenBank/DDBJ whole genome shotgun (WGS) entry which is preliminary data.</text>
</comment>